<dbReference type="Proteomes" id="UP000215914">
    <property type="component" value="Chromosome 13"/>
</dbReference>
<gene>
    <name evidence="3" type="ORF">HannXRQ_Chr13g0409691</name>
</gene>
<dbReference type="InParanoid" id="A0A251STJ3"/>
<organism evidence="3 4">
    <name type="scientific">Helianthus annuus</name>
    <name type="common">Common sunflower</name>
    <dbReference type="NCBI Taxonomy" id="4232"/>
    <lineage>
        <taxon>Eukaryota</taxon>
        <taxon>Viridiplantae</taxon>
        <taxon>Streptophyta</taxon>
        <taxon>Embryophyta</taxon>
        <taxon>Tracheophyta</taxon>
        <taxon>Spermatophyta</taxon>
        <taxon>Magnoliopsida</taxon>
        <taxon>eudicotyledons</taxon>
        <taxon>Gunneridae</taxon>
        <taxon>Pentapetalae</taxon>
        <taxon>asterids</taxon>
        <taxon>campanulids</taxon>
        <taxon>Asterales</taxon>
        <taxon>Asteraceae</taxon>
        <taxon>Asteroideae</taxon>
        <taxon>Heliantheae alliance</taxon>
        <taxon>Heliantheae</taxon>
        <taxon>Helianthus</taxon>
    </lineage>
</organism>
<dbReference type="InterPro" id="IPR013780">
    <property type="entry name" value="Glyco_hydro_b"/>
</dbReference>
<dbReference type="FunFam" id="2.60.40.1180:FF:000003">
    <property type="entry name" value="1,4-alpha-glucan-branching enzyme, chloroplastic/amyloplastic"/>
    <property type="match status" value="1"/>
</dbReference>
<feature type="region of interest" description="Disordered" evidence="1">
    <location>
        <begin position="234"/>
        <end position="258"/>
    </location>
</feature>
<dbReference type="GO" id="GO:0016787">
    <property type="term" value="F:hydrolase activity"/>
    <property type="evidence" value="ECO:0007669"/>
    <property type="project" value="UniProtKB-KW"/>
</dbReference>
<reference evidence="4" key="1">
    <citation type="journal article" date="2017" name="Nature">
        <title>The sunflower genome provides insights into oil metabolism, flowering and Asterid evolution.</title>
        <authorList>
            <person name="Badouin H."/>
            <person name="Gouzy J."/>
            <person name="Grassa C.J."/>
            <person name="Murat F."/>
            <person name="Staton S.E."/>
            <person name="Cottret L."/>
            <person name="Lelandais-Briere C."/>
            <person name="Owens G.L."/>
            <person name="Carrere S."/>
            <person name="Mayjonade B."/>
            <person name="Legrand L."/>
            <person name="Gill N."/>
            <person name="Kane N.C."/>
            <person name="Bowers J.E."/>
            <person name="Hubner S."/>
            <person name="Bellec A."/>
            <person name="Berard A."/>
            <person name="Berges H."/>
            <person name="Blanchet N."/>
            <person name="Boniface M.C."/>
            <person name="Brunel D."/>
            <person name="Catrice O."/>
            <person name="Chaidir N."/>
            <person name="Claudel C."/>
            <person name="Donnadieu C."/>
            <person name="Faraut T."/>
            <person name="Fievet G."/>
            <person name="Helmstetter N."/>
            <person name="King M."/>
            <person name="Knapp S.J."/>
            <person name="Lai Z."/>
            <person name="Le Paslier M.C."/>
            <person name="Lippi Y."/>
            <person name="Lorenzon L."/>
            <person name="Mandel J.R."/>
            <person name="Marage G."/>
            <person name="Marchand G."/>
            <person name="Marquand E."/>
            <person name="Bret-Mestries E."/>
            <person name="Morien E."/>
            <person name="Nambeesan S."/>
            <person name="Nguyen T."/>
            <person name="Pegot-Espagnet P."/>
            <person name="Pouilly N."/>
            <person name="Raftis F."/>
            <person name="Sallet E."/>
            <person name="Schiex T."/>
            <person name="Thomas J."/>
            <person name="Vandecasteele C."/>
            <person name="Vares D."/>
            <person name="Vear F."/>
            <person name="Vautrin S."/>
            <person name="Crespi M."/>
            <person name="Mangin B."/>
            <person name="Burke J.M."/>
            <person name="Salse J."/>
            <person name="Munos S."/>
            <person name="Vincourt P."/>
            <person name="Rieseberg L.H."/>
            <person name="Langlade N.B."/>
        </authorList>
    </citation>
    <scope>NUCLEOTIDE SEQUENCE [LARGE SCALE GENOMIC DNA]</scope>
    <source>
        <strain evidence="4">cv. SF193</strain>
    </source>
</reference>
<keyword evidence="4" id="KW-1185">Reference proteome</keyword>
<dbReference type="EMBL" id="CM007902">
    <property type="protein sequence ID" value="OTG02138.1"/>
    <property type="molecule type" value="Genomic_DNA"/>
</dbReference>
<dbReference type="GO" id="GO:0005975">
    <property type="term" value="P:carbohydrate metabolic process"/>
    <property type="evidence" value="ECO:0007669"/>
    <property type="project" value="InterPro"/>
</dbReference>
<name>A0A251STJ3_HELAN</name>
<dbReference type="PANTHER" id="PTHR43651">
    <property type="entry name" value="1,4-ALPHA-GLUCAN-BRANCHING ENZYME"/>
    <property type="match status" value="1"/>
</dbReference>
<dbReference type="SUPFAM" id="SSF51011">
    <property type="entry name" value="Glycosyl hydrolase domain"/>
    <property type="match status" value="1"/>
</dbReference>
<evidence type="ECO:0000256" key="1">
    <source>
        <dbReference type="SAM" id="MobiDB-lite"/>
    </source>
</evidence>
<feature type="compositionally biased region" description="Acidic residues" evidence="1">
    <location>
        <begin position="246"/>
        <end position="258"/>
    </location>
</feature>
<dbReference type="InterPro" id="IPR006048">
    <property type="entry name" value="A-amylase/branching_C"/>
</dbReference>
<dbReference type="GO" id="GO:0043169">
    <property type="term" value="F:cation binding"/>
    <property type="evidence" value="ECO:0007669"/>
    <property type="project" value="InterPro"/>
</dbReference>
<evidence type="ECO:0000313" key="4">
    <source>
        <dbReference type="Proteomes" id="UP000215914"/>
    </source>
</evidence>
<dbReference type="Gene3D" id="3.20.20.80">
    <property type="entry name" value="Glycosidases"/>
    <property type="match status" value="1"/>
</dbReference>
<evidence type="ECO:0000313" key="3">
    <source>
        <dbReference type="EMBL" id="OTG02138.1"/>
    </source>
</evidence>
<dbReference type="Pfam" id="PF02806">
    <property type="entry name" value="Alpha-amylase_C"/>
    <property type="match status" value="1"/>
</dbReference>
<dbReference type="Gene3D" id="2.60.40.1180">
    <property type="entry name" value="Golgi alpha-mannosidase II"/>
    <property type="match status" value="1"/>
</dbReference>
<sequence length="258" mass="29819">MLKCEAGTFPFTYLGILIGVNMKRARHWQLVSKWKAKHLSFAGRFGHPEWIDFPRVGNDWSYDKCRRQWELVDTEHLRYKFMNEFDRAMNLLDDKFSFLASTKQIVSSADEEDKVIVFERGDLVFVFNFHPDNTYDGYKVGCDLPGKYRVALDSDAWEFGGHGRVGHDVDHFTSPEGLPGVPETNFNNRPNSFKVLSPPRTCVVYYRVEEEDILVESGVEEEILVETMKIHEVTPATEGKAQSSEIPEEEDDEDERLI</sequence>
<feature type="domain" description="Alpha-amylase/branching enzyme C-terminal all beta" evidence="2">
    <location>
        <begin position="107"/>
        <end position="207"/>
    </location>
</feature>
<protein>
    <submittedName>
        <fullName evidence="3">Putative glycosyl hydrolase, family 13, all-beta</fullName>
    </submittedName>
</protein>
<evidence type="ECO:0000259" key="2">
    <source>
        <dbReference type="Pfam" id="PF02806"/>
    </source>
</evidence>
<proteinExistence type="predicted"/>
<dbReference type="AlphaFoldDB" id="A0A251STJ3"/>
<keyword evidence="3" id="KW-0378">Hydrolase</keyword>
<dbReference type="STRING" id="4232.A0A251STJ3"/>
<accession>A0A251STJ3</accession>
<dbReference type="PANTHER" id="PTHR43651:SF2">
    <property type="entry name" value="1,4-ALPHA-GLUCAN-BRANCHING ENZYME, CHLOROPLASTIC_AMYLOPLASTIC"/>
    <property type="match status" value="1"/>
</dbReference>